<accession>A0ABM8GVY9</accession>
<geneLocation type="plasmid" evidence="1 2">
    <name>pNBRC108728a</name>
</geneLocation>
<evidence type="ECO:0000313" key="2">
    <source>
        <dbReference type="Proteomes" id="UP001321486"/>
    </source>
</evidence>
<reference evidence="2" key="1">
    <citation type="journal article" date="2019" name="Int. J. Syst. Evol. Microbiol.">
        <title>The Global Catalogue of Microorganisms (GCM) 10K type strain sequencing project: providing services to taxonomists for standard genome sequencing and annotation.</title>
        <authorList>
            <consortium name="The Broad Institute Genomics Platform"/>
            <consortium name="The Broad Institute Genome Sequencing Center for Infectious Disease"/>
            <person name="Wu L."/>
            <person name="Ma J."/>
        </authorList>
    </citation>
    <scope>NUCLEOTIDE SEQUENCE [LARGE SCALE GENOMIC DNA]</scope>
    <source>
        <strain evidence="2">NBRC 108728</strain>
    </source>
</reference>
<protein>
    <recommendedName>
        <fullName evidence="3">YCII-related domain-containing protein</fullName>
    </recommendedName>
</protein>
<evidence type="ECO:0008006" key="3">
    <source>
        <dbReference type="Google" id="ProtNLM"/>
    </source>
</evidence>
<dbReference type="EMBL" id="AP027733">
    <property type="protein sequence ID" value="BDZ52636.1"/>
    <property type="molecule type" value="Genomic_DNA"/>
</dbReference>
<organism evidence="1 2">
    <name type="scientific">Frondihabitans sucicola</name>
    <dbReference type="NCBI Taxonomy" id="1268041"/>
    <lineage>
        <taxon>Bacteria</taxon>
        <taxon>Bacillati</taxon>
        <taxon>Actinomycetota</taxon>
        <taxon>Actinomycetes</taxon>
        <taxon>Micrococcales</taxon>
        <taxon>Microbacteriaceae</taxon>
        <taxon>Frondihabitans</taxon>
    </lineage>
</organism>
<evidence type="ECO:0000313" key="1">
    <source>
        <dbReference type="EMBL" id="BDZ52636.1"/>
    </source>
</evidence>
<dbReference type="Proteomes" id="UP001321486">
    <property type="component" value="Plasmid pNBRC108728a"/>
</dbReference>
<keyword evidence="2" id="KW-1185">Reference proteome</keyword>
<dbReference type="RefSeq" id="WP_286346918.1">
    <property type="nucleotide sequence ID" value="NZ_AP027733.1"/>
</dbReference>
<name>A0ABM8GVY9_9MICO</name>
<proteinExistence type="predicted"/>
<gene>
    <name evidence="1" type="ORF">GCM10025867_48770</name>
</gene>
<sequence>MTTQHFVIAQFRERDRRSMNALLIGGSEIVDGSEKTNDLGFQVALVTVGEGRAEMQADRFSSGLIGARPFETLDAVKADAIDDFGVDWSALTVPSL</sequence>
<keyword evidence="1" id="KW-0614">Plasmid</keyword>